<comment type="subcellular location">
    <subcellularLocation>
        <location evidence="1">Golgi apparatus membrane</location>
        <topology evidence="1">Single-pass type II membrane protein</topology>
    </subcellularLocation>
</comment>
<dbReference type="Pfam" id="PF03016">
    <property type="entry name" value="Exostosin_GT47"/>
    <property type="match status" value="1"/>
</dbReference>
<feature type="region of interest" description="Disordered" evidence="5">
    <location>
        <begin position="1"/>
        <end position="31"/>
    </location>
</feature>
<gene>
    <name evidence="7" type="ORF">GOP47_0008668</name>
</gene>
<dbReference type="InterPro" id="IPR040911">
    <property type="entry name" value="Exostosin_GT47"/>
</dbReference>
<feature type="compositionally biased region" description="Basic and acidic residues" evidence="5">
    <location>
        <begin position="121"/>
        <end position="141"/>
    </location>
</feature>
<evidence type="ECO:0000313" key="7">
    <source>
        <dbReference type="EMBL" id="KAI5076603.1"/>
    </source>
</evidence>
<protein>
    <recommendedName>
        <fullName evidence="6">Exostosin GT47 domain-containing protein</fullName>
    </recommendedName>
</protein>
<evidence type="ECO:0000259" key="6">
    <source>
        <dbReference type="Pfam" id="PF03016"/>
    </source>
</evidence>
<keyword evidence="4" id="KW-0333">Golgi apparatus</keyword>
<dbReference type="PANTHER" id="PTHR11062">
    <property type="entry name" value="EXOSTOSIN HEPARAN SULFATE GLYCOSYLTRANSFERASE -RELATED"/>
    <property type="match status" value="1"/>
</dbReference>
<keyword evidence="3" id="KW-0735">Signal-anchor</keyword>
<comment type="caution">
    <text evidence="7">The sequence shown here is derived from an EMBL/GenBank/DDBJ whole genome shotgun (WGS) entry which is preliminary data.</text>
</comment>
<feature type="region of interest" description="Disordered" evidence="5">
    <location>
        <begin position="121"/>
        <end position="146"/>
    </location>
</feature>
<sequence length="366" mass="41834">MTARRAAQRSALPDHWDRDRHRSRHNSSLAKGENLQVECSTQSKAILKVFMYDLPSEFHFGMIEPTSVKEGHTWPSNLTHAVPYPGGLYQQHSPEYWLTLDLLSSNLKEEEDADYQIKETLKEASKRDDNESSSPRKREGGGTKGRPCVAIRARNARDADVYFVPFFASLSYNKYSRMRMKERDEELQRKVVEYVVRQEAWKRSRGRDHVIVMHHPNSLQMARELLGEAIFIVADFGRVSSKVSHLGKDVVAPYKHIIPTFYEDHTSFESRPTLLFFQGALHRKEGGFVRQKLYNLIKDEKGVVFRDESFSSASLKSATKGMRSSRFCLHLAGDTPSSNRLFDAIGNRQGAVSTQIVQMTTSSFQV</sequence>
<evidence type="ECO:0000256" key="5">
    <source>
        <dbReference type="SAM" id="MobiDB-lite"/>
    </source>
</evidence>
<dbReference type="GO" id="GO:0016757">
    <property type="term" value="F:glycosyltransferase activity"/>
    <property type="evidence" value="ECO:0007669"/>
    <property type="project" value="InterPro"/>
</dbReference>
<dbReference type="Proteomes" id="UP000886520">
    <property type="component" value="Chromosome 8"/>
</dbReference>
<keyword evidence="8" id="KW-1185">Reference proteome</keyword>
<feature type="domain" description="Exostosin GT47" evidence="6">
    <location>
        <begin position="47"/>
        <end position="345"/>
    </location>
</feature>
<dbReference type="GO" id="GO:0000139">
    <property type="term" value="C:Golgi membrane"/>
    <property type="evidence" value="ECO:0007669"/>
    <property type="project" value="UniProtKB-SubCell"/>
</dbReference>
<dbReference type="EMBL" id="JABFUD020000008">
    <property type="protein sequence ID" value="KAI5076603.1"/>
    <property type="molecule type" value="Genomic_DNA"/>
</dbReference>
<comment type="similarity">
    <text evidence="2">Belongs to the glycosyltransferase 47 family.</text>
</comment>
<organism evidence="7 8">
    <name type="scientific">Adiantum capillus-veneris</name>
    <name type="common">Maidenhair fern</name>
    <dbReference type="NCBI Taxonomy" id="13818"/>
    <lineage>
        <taxon>Eukaryota</taxon>
        <taxon>Viridiplantae</taxon>
        <taxon>Streptophyta</taxon>
        <taxon>Embryophyta</taxon>
        <taxon>Tracheophyta</taxon>
        <taxon>Polypodiopsida</taxon>
        <taxon>Polypodiidae</taxon>
        <taxon>Polypodiales</taxon>
        <taxon>Pteridineae</taxon>
        <taxon>Pteridaceae</taxon>
        <taxon>Vittarioideae</taxon>
        <taxon>Adiantum</taxon>
    </lineage>
</organism>
<reference evidence="7" key="1">
    <citation type="submission" date="2021-01" db="EMBL/GenBank/DDBJ databases">
        <title>Adiantum capillus-veneris genome.</title>
        <authorList>
            <person name="Fang Y."/>
            <person name="Liao Q."/>
        </authorList>
    </citation>
    <scope>NUCLEOTIDE SEQUENCE</scope>
    <source>
        <strain evidence="7">H3</strain>
        <tissue evidence="7">Leaf</tissue>
    </source>
</reference>
<dbReference type="PANTHER" id="PTHR11062:SF249">
    <property type="entry name" value="OS08G0438600 PROTEIN"/>
    <property type="match status" value="1"/>
</dbReference>
<evidence type="ECO:0000256" key="3">
    <source>
        <dbReference type="ARBA" id="ARBA00022968"/>
    </source>
</evidence>
<accession>A0A9D4UZ11</accession>
<dbReference type="InterPro" id="IPR004263">
    <property type="entry name" value="Exostosin"/>
</dbReference>
<dbReference type="OrthoDB" id="1924787at2759"/>
<proteinExistence type="inferred from homology"/>
<dbReference type="AlphaFoldDB" id="A0A9D4UZ11"/>
<evidence type="ECO:0000256" key="2">
    <source>
        <dbReference type="ARBA" id="ARBA00010271"/>
    </source>
</evidence>
<evidence type="ECO:0000256" key="1">
    <source>
        <dbReference type="ARBA" id="ARBA00004323"/>
    </source>
</evidence>
<keyword evidence="3" id="KW-0812">Transmembrane</keyword>
<name>A0A9D4UZ11_ADICA</name>
<evidence type="ECO:0000313" key="8">
    <source>
        <dbReference type="Proteomes" id="UP000886520"/>
    </source>
</evidence>
<evidence type="ECO:0000256" key="4">
    <source>
        <dbReference type="ARBA" id="ARBA00023034"/>
    </source>
</evidence>